<reference evidence="1 2" key="1">
    <citation type="journal article" date="2020" name="Cell">
        <title>Large-Scale Comparative Analyses of Tick Genomes Elucidate Their Genetic Diversity and Vector Capacities.</title>
        <authorList>
            <consortium name="Tick Genome and Microbiome Consortium (TIGMIC)"/>
            <person name="Jia N."/>
            <person name="Wang J."/>
            <person name="Shi W."/>
            <person name="Du L."/>
            <person name="Sun Y."/>
            <person name="Zhan W."/>
            <person name="Jiang J.F."/>
            <person name="Wang Q."/>
            <person name="Zhang B."/>
            <person name="Ji P."/>
            <person name="Bell-Sakyi L."/>
            <person name="Cui X.M."/>
            <person name="Yuan T.T."/>
            <person name="Jiang B.G."/>
            <person name="Yang W.F."/>
            <person name="Lam T.T."/>
            <person name="Chang Q.C."/>
            <person name="Ding S.J."/>
            <person name="Wang X.J."/>
            <person name="Zhu J.G."/>
            <person name="Ruan X.D."/>
            <person name="Zhao L."/>
            <person name="Wei J.T."/>
            <person name="Ye R.Z."/>
            <person name="Que T.C."/>
            <person name="Du C.H."/>
            <person name="Zhou Y.H."/>
            <person name="Cheng J.X."/>
            <person name="Dai P.F."/>
            <person name="Guo W.B."/>
            <person name="Han X.H."/>
            <person name="Huang E.J."/>
            <person name="Li L.F."/>
            <person name="Wei W."/>
            <person name="Gao Y.C."/>
            <person name="Liu J.Z."/>
            <person name="Shao H.Z."/>
            <person name="Wang X."/>
            <person name="Wang C.C."/>
            <person name="Yang T.C."/>
            <person name="Huo Q.B."/>
            <person name="Li W."/>
            <person name="Chen H.Y."/>
            <person name="Chen S.E."/>
            <person name="Zhou L.G."/>
            <person name="Ni X.B."/>
            <person name="Tian J.H."/>
            <person name="Sheng Y."/>
            <person name="Liu T."/>
            <person name="Pan Y.S."/>
            <person name="Xia L.Y."/>
            <person name="Li J."/>
            <person name="Zhao F."/>
            <person name="Cao W.C."/>
        </authorList>
    </citation>
    <scope>NUCLEOTIDE SEQUENCE [LARGE SCALE GENOMIC DNA]</scope>
    <source>
        <strain evidence="1">Iper-2018</strain>
    </source>
</reference>
<evidence type="ECO:0000313" key="2">
    <source>
        <dbReference type="Proteomes" id="UP000805193"/>
    </source>
</evidence>
<accession>A0AC60QB14</accession>
<protein>
    <submittedName>
        <fullName evidence="1">Uncharacterized protein</fullName>
    </submittedName>
</protein>
<name>A0AC60QB14_IXOPE</name>
<comment type="caution">
    <text evidence="1">The sequence shown here is derived from an EMBL/GenBank/DDBJ whole genome shotgun (WGS) entry which is preliminary data.</text>
</comment>
<evidence type="ECO:0000313" key="1">
    <source>
        <dbReference type="EMBL" id="KAG0430336.1"/>
    </source>
</evidence>
<sequence>MATGAAPIDWQGSGRANETNKWARPAQERSDSSRLTWFRFRRPHRLEVTRPLAEDLGPEARGAWAPPDWPNRTTPDSGAACGQHRNPRAAAAAAGAANSAEKEAVREFLEPIRPANWFPKPKTSTGSAFGHGAAGNCGSSGATEALRSSLLRSEKIFEKLFGFFEN</sequence>
<dbReference type="Proteomes" id="UP000805193">
    <property type="component" value="Unassembled WGS sequence"/>
</dbReference>
<keyword evidence="2" id="KW-1185">Reference proteome</keyword>
<dbReference type="EMBL" id="JABSTQ010009335">
    <property type="protein sequence ID" value="KAG0430336.1"/>
    <property type="molecule type" value="Genomic_DNA"/>
</dbReference>
<gene>
    <name evidence="1" type="ORF">HPB47_022788</name>
</gene>
<proteinExistence type="predicted"/>
<organism evidence="1 2">
    <name type="scientific">Ixodes persulcatus</name>
    <name type="common">Taiga tick</name>
    <dbReference type="NCBI Taxonomy" id="34615"/>
    <lineage>
        <taxon>Eukaryota</taxon>
        <taxon>Metazoa</taxon>
        <taxon>Ecdysozoa</taxon>
        <taxon>Arthropoda</taxon>
        <taxon>Chelicerata</taxon>
        <taxon>Arachnida</taxon>
        <taxon>Acari</taxon>
        <taxon>Parasitiformes</taxon>
        <taxon>Ixodida</taxon>
        <taxon>Ixodoidea</taxon>
        <taxon>Ixodidae</taxon>
        <taxon>Ixodinae</taxon>
        <taxon>Ixodes</taxon>
    </lineage>
</organism>